<organism evidence="1 2">
    <name type="scientific">Centaurea solstitialis</name>
    <name type="common">yellow star-thistle</name>
    <dbReference type="NCBI Taxonomy" id="347529"/>
    <lineage>
        <taxon>Eukaryota</taxon>
        <taxon>Viridiplantae</taxon>
        <taxon>Streptophyta</taxon>
        <taxon>Embryophyta</taxon>
        <taxon>Tracheophyta</taxon>
        <taxon>Spermatophyta</taxon>
        <taxon>Magnoliopsida</taxon>
        <taxon>eudicotyledons</taxon>
        <taxon>Gunneridae</taxon>
        <taxon>Pentapetalae</taxon>
        <taxon>asterids</taxon>
        <taxon>campanulids</taxon>
        <taxon>Asterales</taxon>
        <taxon>Asteraceae</taxon>
        <taxon>Carduoideae</taxon>
        <taxon>Cardueae</taxon>
        <taxon>Centaureinae</taxon>
        <taxon>Centaurea</taxon>
    </lineage>
</organism>
<dbReference type="AlphaFoldDB" id="A0AA38U5P4"/>
<dbReference type="SUPFAM" id="SSF54928">
    <property type="entry name" value="RNA-binding domain, RBD"/>
    <property type="match status" value="1"/>
</dbReference>
<evidence type="ECO:0000313" key="1">
    <source>
        <dbReference type="EMBL" id="KAJ9567010.1"/>
    </source>
</evidence>
<dbReference type="Proteomes" id="UP001172457">
    <property type="component" value="Chromosome 1"/>
</dbReference>
<accession>A0AA38U5P4</accession>
<dbReference type="InterPro" id="IPR035979">
    <property type="entry name" value="RBD_domain_sf"/>
</dbReference>
<sequence length="117" mass="13346">MTKHVKIDTHFVGGQVRIGTIRVLHVPTKHQYVVIFTKGLLGHIFTHFQSSLSVRRPIASFKGTVLDGHALMLRLCHVKNGEKVKEKVDKDQNSTKLTVRNVTFEVTEKELRKLFSL</sequence>
<keyword evidence="2" id="KW-1185">Reference proteome</keyword>
<reference evidence="1" key="1">
    <citation type="submission" date="2023-03" db="EMBL/GenBank/DDBJ databases">
        <title>Chromosome-scale reference genome and RAD-based genetic map of yellow starthistle (Centaurea solstitialis) reveal putative structural variation and QTLs associated with invader traits.</title>
        <authorList>
            <person name="Reatini B."/>
            <person name="Cang F.A."/>
            <person name="Jiang Q."/>
            <person name="Mckibben M.T.W."/>
            <person name="Barker M.S."/>
            <person name="Rieseberg L.H."/>
            <person name="Dlugosch K.M."/>
        </authorList>
    </citation>
    <scope>NUCLEOTIDE SEQUENCE</scope>
    <source>
        <strain evidence="1">CAN-66</strain>
        <tissue evidence="1">Leaf</tissue>
    </source>
</reference>
<dbReference type="InterPro" id="IPR012677">
    <property type="entry name" value="Nucleotide-bd_a/b_plait_sf"/>
</dbReference>
<dbReference type="Gene3D" id="3.30.70.330">
    <property type="match status" value="2"/>
</dbReference>
<proteinExistence type="predicted"/>
<dbReference type="GO" id="GO:0003676">
    <property type="term" value="F:nucleic acid binding"/>
    <property type="evidence" value="ECO:0007669"/>
    <property type="project" value="InterPro"/>
</dbReference>
<name>A0AA38U5P4_9ASTR</name>
<comment type="caution">
    <text evidence="1">The sequence shown here is derived from an EMBL/GenBank/DDBJ whole genome shotgun (WGS) entry which is preliminary data.</text>
</comment>
<gene>
    <name evidence="1" type="ORF">OSB04_002976</name>
</gene>
<feature type="non-terminal residue" evidence="1">
    <location>
        <position position="117"/>
    </location>
</feature>
<evidence type="ECO:0000313" key="2">
    <source>
        <dbReference type="Proteomes" id="UP001172457"/>
    </source>
</evidence>
<dbReference type="EMBL" id="JARYMX010000001">
    <property type="protein sequence ID" value="KAJ9567010.1"/>
    <property type="molecule type" value="Genomic_DNA"/>
</dbReference>
<protein>
    <submittedName>
        <fullName evidence="1">Uncharacterized protein</fullName>
    </submittedName>
</protein>